<dbReference type="Proteomes" id="UP000095651">
    <property type="component" value="Unassembled WGS sequence"/>
</dbReference>
<dbReference type="RefSeq" id="WP_055660723.1">
    <property type="nucleotide sequence ID" value="NZ_CABIXC010000032.1"/>
</dbReference>
<dbReference type="Gene3D" id="3.40.350.10">
    <property type="entry name" value="Creatinase/prolidase N-terminal domain"/>
    <property type="match status" value="1"/>
</dbReference>
<name>A0A174N8L5_9FIRM</name>
<dbReference type="EMBL" id="CYZE01000032">
    <property type="protein sequence ID" value="CUP44086.1"/>
    <property type="molecule type" value="Genomic_DNA"/>
</dbReference>
<keyword evidence="3" id="KW-0378">Hydrolase</keyword>
<dbReference type="EC" id="3.4.-.-" evidence="3"/>
<dbReference type="GO" id="GO:0004177">
    <property type="term" value="F:aminopeptidase activity"/>
    <property type="evidence" value="ECO:0007669"/>
    <property type="project" value="UniProtKB-KW"/>
</dbReference>
<dbReference type="PANTHER" id="PTHR46112:SF3">
    <property type="entry name" value="AMINOPEPTIDASE YPDF"/>
    <property type="match status" value="1"/>
</dbReference>
<sequence>MKKSVNERVKEAMKEQGVDLLLITPSSDMVYLLGKCMMSDERLNVYVVPAEGRDFLFVNDVYGQEVAGWGIPETEVVTWKDGENAVSLLLERLEKKRLPCGKIGVGASMPAGFLVPLQEAFSQTRFVLHREILGWMRRYKNEQEQSLMEEACSRCTEALKAVMKAGSGWIGKTEGAFADALCREMELRGISEAGALVCAGAHAAVPHYTGKDGIISADACLLVDFGGKYRGYCSDMSRTFYFYGGCGENDKRREFEAVYGIVLAALEAGQGAAVLGGRMEDVDNAARRVIAEAGYGEYFTHRTGHGIGIDTHEEPCAASGDKSVIEPGLAFSVEPGIYLPGKFGIRIEDQIFMTVNGAKVLHDYPRNEWLVCG</sequence>
<evidence type="ECO:0000313" key="4">
    <source>
        <dbReference type="Proteomes" id="UP000095651"/>
    </source>
</evidence>
<dbReference type="SUPFAM" id="SSF55920">
    <property type="entry name" value="Creatinase/aminopeptidase"/>
    <property type="match status" value="1"/>
</dbReference>
<reference evidence="3 4" key="1">
    <citation type="submission" date="2015-09" db="EMBL/GenBank/DDBJ databases">
        <authorList>
            <consortium name="Pathogen Informatics"/>
        </authorList>
    </citation>
    <scope>NUCLEOTIDE SEQUENCE [LARGE SCALE GENOMIC DNA]</scope>
    <source>
        <strain evidence="3 4">2789STDY5608850</strain>
    </source>
</reference>
<keyword evidence="3" id="KW-0645">Protease</keyword>
<dbReference type="Pfam" id="PF01321">
    <property type="entry name" value="Creatinase_N"/>
    <property type="match status" value="1"/>
</dbReference>
<dbReference type="InterPro" id="IPR000587">
    <property type="entry name" value="Creatinase_N"/>
</dbReference>
<dbReference type="InterPro" id="IPR050659">
    <property type="entry name" value="Peptidase_M24B"/>
</dbReference>
<dbReference type="Gene3D" id="3.90.230.10">
    <property type="entry name" value="Creatinase/methionine aminopeptidase superfamily"/>
    <property type="match status" value="1"/>
</dbReference>
<dbReference type="PANTHER" id="PTHR46112">
    <property type="entry name" value="AMINOPEPTIDASE"/>
    <property type="match status" value="1"/>
</dbReference>
<protein>
    <submittedName>
        <fullName evidence="3">Xaa-Pro aminopeptidase enzyme</fullName>
        <ecNumber evidence="3">3.4.-.-</ecNumber>
    </submittedName>
</protein>
<dbReference type="SUPFAM" id="SSF53092">
    <property type="entry name" value="Creatinase/prolidase N-terminal domain"/>
    <property type="match status" value="1"/>
</dbReference>
<dbReference type="InterPro" id="IPR036005">
    <property type="entry name" value="Creatinase/aminopeptidase-like"/>
</dbReference>
<proteinExistence type="predicted"/>
<dbReference type="InterPro" id="IPR029149">
    <property type="entry name" value="Creatin/AminoP/Spt16_N"/>
</dbReference>
<keyword evidence="3" id="KW-0031">Aminopeptidase</keyword>
<evidence type="ECO:0000259" key="2">
    <source>
        <dbReference type="Pfam" id="PF01321"/>
    </source>
</evidence>
<feature type="domain" description="Creatinase N-terminal" evidence="2">
    <location>
        <begin position="7"/>
        <end position="137"/>
    </location>
</feature>
<accession>A0A174N8L5</accession>
<dbReference type="InterPro" id="IPR000994">
    <property type="entry name" value="Pept_M24"/>
</dbReference>
<organism evidence="3 4">
    <name type="scientific">Hungatella hathewayi</name>
    <dbReference type="NCBI Taxonomy" id="154046"/>
    <lineage>
        <taxon>Bacteria</taxon>
        <taxon>Bacillati</taxon>
        <taxon>Bacillota</taxon>
        <taxon>Clostridia</taxon>
        <taxon>Lachnospirales</taxon>
        <taxon>Lachnospiraceae</taxon>
        <taxon>Hungatella</taxon>
    </lineage>
</organism>
<evidence type="ECO:0000313" key="3">
    <source>
        <dbReference type="EMBL" id="CUP44086.1"/>
    </source>
</evidence>
<gene>
    <name evidence="3" type="ORF">ERS852407_05950</name>
</gene>
<dbReference type="AlphaFoldDB" id="A0A174N8L5"/>
<feature type="domain" description="Peptidase M24" evidence="1">
    <location>
        <begin position="147"/>
        <end position="354"/>
    </location>
</feature>
<dbReference type="Pfam" id="PF00557">
    <property type="entry name" value="Peptidase_M24"/>
    <property type="match status" value="1"/>
</dbReference>
<evidence type="ECO:0000259" key="1">
    <source>
        <dbReference type="Pfam" id="PF00557"/>
    </source>
</evidence>